<keyword evidence="3" id="KW-1185">Reference proteome</keyword>
<feature type="region of interest" description="Disordered" evidence="1">
    <location>
        <begin position="1"/>
        <end position="70"/>
    </location>
</feature>
<dbReference type="EMBL" id="JAECZO010000067">
    <property type="protein sequence ID" value="KAK7196067.1"/>
    <property type="molecule type" value="Genomic_DNA"/>
</dbReference>
<feature type="compositionally biased region" description="Polar residues" evidence="1">
    <location>
        <begin position="1"/>
        <end position="12"/>
    </location>
</feature>
<gene>
    <name evidence="2" type="ORF">NESM_000540900</name>
</gene>
<reference evidence="2 3" key="1">
    <citation type="journal article" date="2021" name="MBio">
        <title>A New Model Trypanosomatid, Novymonas esmeraldas: Genomic Perception of Its 'Candidatus Pandoraea novymonadis' Endosymbiont.</title>
        <authorList>
            <person name="Zakharova A."/>
            <person name="Saura A."/>
            <person name="Butenko A."/>
            <person name="Podesvova L."/>
            <person name="Warmusova S."/>
            <person name="Kostygov A.Y."/>
            <person name="Nenarokova A."/>
            <person name="Lukes J."/>
            <person name="Opperdoes F.R."/>
            <person name="Yurchenko V."/>
        </authorList>
    </citation>
    <scope>NUCLEOTIDE SEQUENCE [LARGE SCALE GENOMIC DNA]</scope>
    <source>
        <strain evidence="2 3">E262AT.01</strain>
    </source>
</reference>
<evidence type="ECO:0000256" key="1">
    <source>
        <dbReference type="SAM" id="MobiDB-lite"/>
    </source>
</evidence>
<dbReference type="AlphaFoldDB" id="A0AAW0EPQ1"/>
<dbReference type="Proteomes" id="UP001430356">
    <property type="component" value="Unassembled WGS sequence"/>
</dbReference>
<protein>
    <submittedName>
        <fullName evidence="2">Uncharacterized protein</fullName>
    </submittedName>
</protein>
<feature type="compositionally biased region" description="Polar residues" evidence="1">
    <location>
        <begin position="42"/>
        <end position="52"/>
    </location>
</feature>
<name>A0AAW0EPQ1_9TRYP</name>
<sequence>MLCVSSRSHAVNTSTSATPGAASPTSPSTTVTRDGKEGTVSYDRSSPRTTQAPEERSDGDDSQMTVGSTSTATPVGSGFFACLKRSLLHTQAPASHGPSALFAVDAAGTPPGRAAMTTDYGQLMGELLTWERELRQQLWRHEQLELAELVWSVEATLLPVVTALRDVNALTVAQAESVRRWGIWDAYLQFLLDVVQLQEVLHRRALSFAEEPRCRKHIQNTEVPNWIEARRLQVMRETHESAVAESEERARRLAYYVHLQQQLYQNFLLEEGERAARMEVERLQRLYAGGFAEVMAKEYRHVRLCQLRYEATRRELRPEVARDLVADEALHRSWLCRDQALGFKKMQAAEVCNYLASNRQEHVNRRVEEG</sequence>
<feature type="compositionally biased region" description="Low complexity" evidence="1">
    <location>
        <begin position="13"/>
        <end position="30"/>
    </location>
</feature>
<organism evidence="2 3">
    <name type="scientific">Novymonas esmeraldas</name>
    <dbReference type="NCBI Taxonomy" id="1808958"/>
    <lineage>
        <taxon>Eukaryota</taxon>
        <taxon>Discoba</taxon>
        <taxon>Euglenozoa</taxon>
        <taxon>Kinetoplastea</taxon>
        <taxon>Metakinetoplastina</taxon>
        <taxon>Trypanosomatida</taxon>
        <taxon>Trypanosomatidae</taxon>
        <taxon>Novymonas</taxon>
    </lineage>
</organism>
<comment type="caution">
    <text evidence="2">The sequence shown here is derived from an EMBL/GenBank/DDBJ whole genome shotgun (WGS) entry which is preliminary data.</text>
</comment>
<evidence type="ECO:0000313" key="2">
    <source>
        <dbReference type="EMBL" id="KAK7196067.1"/>
    </source>
</evidence>
<evidence type="ECO:0000313" key="3">
    <source>
        <dbReference type="Proteomes" id="UP001430356"/>
    </source>
</evidence>
<proteinExistence type="predicted"/>
<accession>A0AAW0EPQ1</accession>